<evidence type="ECO:0000256" key="5">
    <source>
        <dbReference type="ARBA" id="ARBA00023295"/>
    </source>
</evidence>
<keyword evidence="5" id="KW-0326">Glycosidase</keyword>
<comment type="caution">
    <text evidence="8">The sequence shown here is derived from an EMBL/GenBank/DDBJ whole genome shotgun (WGS) entry which is preliminary data.</text>
</comment>
<dbReference type="GO" id="GO:0005975">
    <property type="term" value="P:carbohydrate metabolic process"/>
    <property type="evidence" value="ECO:0007669"/>
    <property type="project" value="InterPro"/>
</dbReference>
<keyword evidence="6" id="KW-0472">Membrane</keyword>
<dbReference type="Gene3D" id="3.20.20.300">
    <property type="entry name" value="Glycoside hydrolase, family 3, N-terminal domain"/>
    <property type="match status" value="1"/>
</dbReference>
<dbReference type="EMBL" id="JAAIYP010000039">
    <property type="protein sequence ID" value="NFV81048.1"/>
    <property type="molecule type" value="Genomic_DNA"/>
</dbReference>
<proteinExistence type="inferred from homology"/>
<dbReference type="PANTHER" id="PTHR30480">
    <property type="entry name" value="BETA-HEXOSAMINIDASE-RELATED"/>
    <property type="match status" value="1"/>
</dbReference>
<comment type="catalytic activity">
    <reaction evidence="1">
        <text>Hydrolysis of terminal non-reducing N-acetyl-D-hexosamine residues in N-acetyl-beta-D-hexosaminides.</text>
        <dbReference type="EC" id="3.2.1.52"/>
    </reaction>
</comment>
<evidence type="ECO:0000256" key="4">
    <source>
        <dbReference type="ARBA" id="ARBA00022801"/>
    </source>
</evidence>
<dbReference type="InterPro" id="IPR036962">
    <property type="entry name" value="Glyco_hydro_3_N_sf"/>
</dbReference>
<comment type="similarity">
    <text evidence="2">Belongs to the glycosyl hydrolase 3 family.</text>
</comment>
<dbReference type="InterPro" id="IPR050226">
    <property type="entry name" value="NagZ_Beta-hexosaminidase"/>
</dbReference>
<keyword evidence="6" id="KW-1133">Transmembrane helix</keyword>
<dbReference type="InterPro" id="IPR001764">
    <property type="entry name" value="Glyco_hydro_3_N"/>
</dbReference>
<dbReference type="EC" id="3.2.1.52" evidence="3"/>
<evidence type="ECO:0000259" key="7">
    <source>
        <dbReference type="Pfam" id="PF00933"/>
    </source>
</evidence>
<gene>
    <name evidence="8" type="ORF">G4223_13095</name>
</gene>
<name>A0A7C9UUX7_9PROT</name>
<dbReference type="SUPFAM" id="SSF51445">
    <property type="entry name" value="(Trans)glycosidases"/>
    <property type="match status" value="1"/>
</dbReference>
<sequence>MIRVVLALFAVLLAVVGANVNDPYLVPVQRWIGPVVAVAGLAGAVTLRRRGWLLVALFLASPFAVAVAEGMFAWRKSAVLSAPAAQVLGRHFIVGYRKVEEVEELAARGLIGGVFVTRRNLVGRSVADLRAELDHLQDLRRRAGLPPLLVAADQEGGAVSHLSPWLPARPGLASLAELPPDARIAAARDLGRAHGRDLGAAGVNVNFAPVADLRLKRERNPLDFHSLIARRASSADPVVAAELAAAYAEGLGDEGVRPTLKHFPGLGRVSADTHHFRANLDVPPEQLEKADWLPFRQVLAAQPGTLVMVGHVTVTALDPGRPASHSRRVVQGVMRDRWGYDGLVVTDDMVMSPIYHHGLCTAVTEALNGGVDLLLLSFDGKQYYRAMSCAVSSWRQGALSSVMLGASRRRLDGHAGGL</sequence>
<evidence type="ECO:0000313" key="9">
    <source>
        <dbReference type="Proteomes" id="UP000480684"/>
    </source>
</evidence>
<evidence type="ECO:0000256" key="1">
    <source>
        <dbReference type="ARBA" id="ARBA00001231"/>
    </source>
</evidence>
<dbReference type="AlphaFoldDB" id="A0A7C9UUX7"/>
<dbReference type="RefSeq" id="WP_163680449.1">
    <property type="nucleotide sequence ID" value="NZ_JAAIYP010000039.1"/>
</dbReference>
<dbReference type="Pfam" id="PF00933">
    <property type="entry name" value="Glyco_hydro_3"/>
    <property type="match status" value="1"/>
</dbReference>
<dbReference type="GO" id="GO:0009254">
    <property type="term" value="P:peptidoglycan turnover"/>
    <property type="evidence" value="ECO:0007669"/>
    <property type="project" value="TreeGrafter"/>
</dbReference>
<dbReference type="InterPro" id="IPR017853">
    <property type="entry name" value="GH"/>
</dbReference>
<feature type="transmembrane region" description="Helical" evidence="6">
    <location>
        <begin position="28"/>
        <end position="45"/>
    </location>
</feature>
<accession>A0A7C9UUX7</accession>
<dbReference type="Proteomes" id="UP000480684">
    <property type="component" value="Unassembled WGS sequence"/>
</dbReference>
<evidence type="ECO:0000256" key="2">
    <source>
        <dbReference type="ARBA" id="ARBA00005336"/>
    </source>
</evidence>
<feature type="domain" description="Glycoside hydrolase family 3 N-terminal" evidence="7">
    <location>
        <begin position="97"/>
        <end position="392"/>
    </location>
</feature>
<evidence type="ECO:0000313" key="8">
    <source>
        <dbReference type="EMBL" id="NFV81048.1"/>
    </source>
</evidence>
<protein>
    <recommendedName>
        <fullName evidence="3">beta-N-acetylhexosaminidase</fullName>
        <ecNumber evidence="3">3.2.1.52</ecNumber>
    </recommendedName>
</protein>
<reference evidence="8 9" key="1">
    <citation type="submission" date="2020-02" db="EMBL/GenBank/DDBJ databases">
        <authorList>
            <person name="Dziuba M."/>
            <person name="Kuznetsov B."/>
            <person name="Mardanov A."/>
            <person name="Ravin N."/>
            <person name="Grouzdev D."/>
        </authorList>
    </citation>
    <scope>NUCLEOTIDE SEQUENCE [LARGE SCALE GENOMIC DNA]</scope>
    <source>
        <strain evidence="8 9">SpK</strain>
    </source>
</reference>
<organism evidence="8 9">
    <name type="scientific">Magnetospirillum aberrantis SpK</name>
    <dbReference type="NCBI Taxonomy" id="908842"/>
    <lineage>
        <taxon>Bacteria</taxon>
        <taxon>Pseudomonadati</taxon>
        <taxon>Pseudomonadota</taxon>
        <taxon>Alphaproteobacteria</taxon>
        <taxon>Rhodospirillales</taxon>
        <taxon>Rhodospirillaceae</taxon>
        <taxon>Magnetospirillum</taxon>
    </lineage>
</organism>
<evidence type="ECO:0000256" key="6">
    <source>
        <dbReference type="SAM" id="Phobius"/>
    </source>
</evidence>
<keyword evidence="9" id="KW-1185">Reference proteome</keyword>
<dbReference type="GO" id="GO:0004563">
    <property type="term" value="F:beta-N-acetylhexosaminidase activity"/>
    <property type="evidence" value="ECO:0007669"/>
    <property type="project" value="UniProtKB-EC"/>
</dbReference>
<keyword evidence="4 8" id="KW-0378">Hydrolase</keyword>
<keyword evidence="6" id="KW-0812">Transmembrane</keyword>
<dbReference type="PANTHER" id="PTHR30480:SF13">
    <property type="entry name" value="BETA-HEXOSAMINIDASE"/>
    <property type="match status" value="1"/>
</dbReference>
<feature type="transmembrane region" description="Helical" evidence="6">
    <location>
        <begin position="52"/>
        <end position="74"/>
    </location>
</feature>
<evidence type="ECO:0000256" key="3">
    <source>
        <dbReference type="ARBA" id="ARBA00012663"/>
    </source>
</evidence>